<sequence length="109" mass="11980">MGQGTASERREELLLVVLLSKKRLVLMHEQTGHGTATLGPQEKLQIRSRIDHQPARRDCGVRRQQPEGFGETGQGIIATGASSSSCPPPPPPLWVDAYYDCISTMIIKK</sequence>
<organism evidence="2">
    <name type="scientific">Oryza nivara</name>
    <name type="common">Indian wild rice</name>
    <name type="synonym">Oryza sativa f. spontanea</name>
    <dbReference type="NCBI Taxonomy" id="4536"/>
    <lineage>
        <taxon>Eukaryota</taxon>
        <taxon>Viridiplantae</taxon>
        <taxon>Streptophyta</taxon>
        <taxon>Embryophyta</taxon>
        <taxon>Tracheophyta</taxon>
        <taxon>Spermatophyta</taxon>
        <taxon>Magnoliopsida</taxon>
        <taxon>Liliopsida</taxon>
        <taxon>Poales</taxon>
        <taxon>Poaceae</taxon>
        <taxon>BOP clade</taxon>
        <taxon>Oryzoideae</taxon>
        <taxon>Oryzeae</taxon>
        <taxon>Oryzinae</taxon>
        <taxon>Oryza</taxon>
    </lineage>
</organism>
<dbReference type="HOGENOM" id="CLU_2188194_0_0_1"/>
<dbReference type="Gramene" id="ONIVA03G02070.1">
    <property type="protein sequence ID" value="ONIVA03G02070.1"/>
    <property type="gene ID" value="ONIVA03G02070"/>
</dbReference>
<feature type="compositionally biased region" description="Basic and acidic residues" evidence="1">
    <location>
        <begin position="54"/>
        <end position="65"/>
    </location>
</feature>
<name>A0A0E0GGA7_ORYNI</name>
<dbReference type="Proteomes" id="UP000006591">
    <property type="component" value="Chromosome 3"/>
</dbReference>
<evidence type="ECO:0000313" key="3">
    <source>
        <dbReference type="Proteomes" id="UP000006591"/>
    </source>
</evidence>
<proteinExistence type="predicted"/>
<keyword evidence="3" id="KW-1185">Reference proteome</keyword>
<evidence type="ECO:0000313" key="2">
    <source>
        <dbReference type="EnsemblPlants" id="ONIVA03G02070.1"/>
    </source>
</evidence>
<reference evidence="2" key="1">
    <citation type="submission" date="2015-04" db="UniProtKB">
        <authorList>
            <consortium name="EnsemblPlants"/>
        </authorList>
    </citation>
    <scope>IDENTIFICATION</scope>
    <source>
        <strain evidence="2">SL10</strain>
    </source>
</reference>
<feature type="region of interest" description="Disordered" evidence="1">
    <location>
        <begin position="54"/>
        <end position="90"/>
    </location>
</feature>
<reference evidence="2" key="2">
    <citation type="submission" date="2018-04" db="EMBL/GenBank/DDBJ databases">
        <title>OnivRS2 (Oryza nivara Reference Sequence Version 2).</title>
        <authorList>
            <person name="Zhang J."/>
            <person name="Kudrna D."/>
            <person name="Lee S."/>
            <person name="Talag J."/>
            <person name="Rajasekar S."/>
            <person name="Welchert J."/>
            <person name="Hsing Y.-I."/>
            <person name="Wing R.A."/>
        </authorList>
    </citation>
    <scope>NUCLEOTIDE SEQUENCE [LARGE SCALE GENOMIC DNA]</scope>
    <source>
        <strain evidence="2">SL10</strain>
    </source>
</reference>
<dbReference type="EnsemblPlants" id="ONIVA03G02070.1">
    <property type="protein sequence ID" value="ONIVA03G02070.1"/>
    <property type="gene ID" value="ONIVA03G02070"/>
</dbReference>
<dbReference type="AlphaFoldDB" id="A0A0E0GGA7"/>
<accession>A0A0E0GGA7</accession>
<evidence type="ECO:0000256" key="1">
    <source>
        <dbReference type="SAM" id="MobiDB-lite"/>
    </source>
</evidence>
<protein>
    <submittedName>
        <fullName evidence="2">Uncharacterized protein</fullName>
    </submittedName>
</protein>